<evidence type="ECO:0000313" key="1">
    <source>
        <dbReference type="EMBL" id="KKM96818.1"/>
    </source>
</evidence>
<protein>
    <submittedName>
        <fullName evidence="1">Uncharacterized protein</fullName>
    </submittedName>
</protein>
<dbReference type="EMBL" id="LAZR01005831">
    <property type="protein sequence ID" value="KKM96818.1"/>
    <property type="molecule type" value="Genomic_DNA"/>
</dbReference>
<gene>
    <name evidence="1" type="ORF">LCGC14_1174340</name>
</gene>
<name>A0A0F9LTV6_9ZZZZ</name>
<comment type="caution">
    <text evidence="1">The sequence shown here is derived from an EMBL/GenBank/DDBJ whole genome shotgun (WGS) entry which is preliminary data.</text>
</comment>
<accession>A0A0F9LTV6</accession>
<dbReference type="AlphaFoldDB" id="A0A0F9LTV6"/>
<organism evidence="1">
    <name type="scientific">marine sediment metagenome</name>
    <dbReference type="NCBI Taxonomy" id="412755"/>
    <lineage>
        <taxon>unclassified sequences</taxon>
        <taxon>metagenomes</taxon>
        <taxon>ecological metagenomes</taxon>
    </lineage>
</organism>
<reference evidence="1" key="1">
    <citation type="journal article" date="2015" name="Nature">
        <title>Complex archaea that bridge the gap between prokaryotes and eukaryotes.</title>
        <authorList>
            <person name="Spang A."/>
            <person name="Saw J.H."/>
            <person name="Jorgensen S.L."/>
            <person name="Zaremba-Niedzwiedzka K."/>
            <person name="Martijn J."/>
            <person name="Lind A.E."/>
            <person name="van Eijk R."/>
            <person name="Schleper C."/>
            <person name="Guy L."/>
            <person name="Ettema T.J."/>
        </authorList>
    </citation>
    <scope>NUCLEOTIDE SEQUENCE</scope>
</reference>
<proteinExistence type="predicted"/>
<sequence>MSKKIRMFVDNWSYADFNAFLEAILSGDLTAQYEMGDRLLIGWDYETPFEEGIMALSVEDGAEVLRTIHETLRAVAEDIDTEDVVVSFSKWNTKRFLEFQAASAANNHRKVERMLREVTSVEGVAPDEELSFQDGAKMMKALTDTYKGLITGKN</sequence>